<feature type="domain" description="Glycosyltransferase subfamily 4-like N-terminal" evidence="2">
    <location>
        <begin position="17"/>
        <end position="241"/>
    </location>
</feature>
<dbReference type="Proteomes" id="UP000078287">
    <property type="component" value="Unassembled WGS sequence"/>
</dbReference>
<accession>A0A178MKD0</accession>
<sequence>MRVLLAVHHFPPKYSAGAELYTMRLAHELLRRGHEAEVVCVETLAATQPFGVQAELDRYEGITVWRLHLGLRDAPANWSYANPAIEAWLRERMRVWQPEVMHLHSGYLIGAGAITAAHALGIPTVVTLHDYWFLCPRITLLRGDGSLCRQPPDDPAECAWCLQLDRRRYRLPEQISGGWAGRAWIRLAGNDGRDEQQARRETLRAALAQADLIISPSHFLAGLFGAQLPQIQVIRLGIARERLRNILPIRSGSILRLGYIGQIAPHKGVHVLITALKSLPHSDVTAELAIFGNTEQHPAYTRYLRRLIGDNPHIHLAGKFSHDQLPTVLSRVDAVVVPSIWYENSPLSIMEAHAAGRPVITSRLGGMAELVRDGVDGLHFTPNDSRDLARQLQRLRTEKGLLERLRDGIKPPPSIDDEMQTLLSHYTALIERRGAVRGRV</sequence>
<protein>
    <submittedName>
        <fullName evidence="3">Glycosyl transferase family 1</fullName>
    </submittedName>
</protein>
<dbReference type="InterPro" id="IPR001296">
    <property type="entry name" value="Glyco_trans_1"/>
</dbReference>
<dbReference type="GO" id="GO:0016757">
    <property type="term" value="F:glycosyltransferase activity"/>
    <property type="evidence" value="ECO:0007669"/>
    <property type="project" value="InterPro"/>
</dbReference>
<keyword evidence="4" id="KW-1185">Reference proteome</keyword>
<evidence type="ECO:0000313" key="4">
    <source>
        <dbReference type="Proteomes" id="UP000078287"/>
    </source>
</evidence>
<dbReference type="CDD" id="cd03823">
    <property type="entry name" value="GT4_ExpE7-like"/>
    <property type="match status" value="1"/>
</dbReference>
<dbReference type="EMBL" id="LWQS01000030">
    <property type="protein sequence ID" value="OAN48568.1"/>
    <property type="molecule type" value="Genomic_DNA"/>
</dbReference>
<evidence type="ECO:0000313" key="3">
    <source>
        <dbReference type="EMBL" id="OAN48568.1"/>
    </source>
</evidence>
<dbReference type="SUPFAM" id="SSF53756">
    <property type="entry name" value="UDP-Glycosyltransferase/glycogen phosphorylase"/>
    <property type="match status" value="1"/>
</dbReference>
<dbReference type="InterPro" id="IPR028098">
    <property type="entry name" value="Glyco_trans_4-like_N"/>
</dbReference>
<organism evidence="3 4">
    <name type="scientific">Chloroflexus islandicus</name>
    <dbReference type="NCBI Taxonomy" id="1707952"/>
    <lineage>
        <taxon>Bacteria</taxon>
        <taxon>Bacillati</taxon>
        <taxon>Chloroflexota</taxon>
        <taxon>Chloroflexia</taxon>
        <taxon>Chloroflexales</taxon>
        <taxon>Chloroflexineae</taxon>
        <taxon>Chloroflexaceae</taxon>
        <taxon>Chloroflexus</taxon>
    </lineage>
</organism>
<name>A0A178MKD0_9CHLR</name>
<comment type="caution">
    <text evidence="3">The sequence shown here is derived from an EMBL/GenBank/DDBJ whole genome shotgun (WGS) entry which is preliminary data.</text>
</comment>
<proteinExistence type="predicted"/>
<feature type="domain" description="Glycosyl transferase family 1" evidence="1">
    <location>
        <begin position="257"/>
        <end position="406"/>
    </location>
</feature>
<dbReference type="OrthoDB" id="9814612at2"/>
<reference evidence="3 4" key="1">
    <citation type="submission" date="2016-04" db="EMBL/GenBank/DDBJ databases">
        <title>Chloroflexus islandicus sp. nov., a thermophilic filamentous anoxygenic phototrophic bacterium from geyser Strokkur (Iceland).</title>
        <authorList>
            <person name="Gaisin V.A."/>
            <person name="Kalashnikov A.M."/>
            <person name="Sukhacheva M.V."/>
            <person name="Grouzdev D.S."/>
            <person name="Ivanov T.M."/>
            <person name="Kuznetsov B."/>
            <person name="Gorlenko V.M."/>
        </authorList>
    </citation>
    <scope>NUCLEOTIDE SEQUENCE [LARGE SCALE GENOMIC DNA]</scope>
    <source>
        <strain evidence="4">isl-2</strain>
    </source>
</reference>
<dbReference type="Gene3D" id="3.40.50.2000">
    <property type="entry name" value="Glycogen Phosphorylase B"/>
    <property type="match status" value="2"/>
</dbReference>
<gene>
    <name evidence="3" type="ORF">A6A03_07275</name>
</gene>
<dbReference type="Pfam" id="PF00534">
    <property type="entry name" value="Glycos_transf_1"/>
    <property type="match status" value="1"/>
</dbReference>
<dbReference type="Pfam" id="PF13439">
    <property type="entry name" value="Glyco_transf_4"/>
    <property type="match status" value="1"/>
</dbReference>
<dbReference type="RefSeq" id="WP_066782719.1">
    <property type="nucleotide sequence ID" value="NZ_LWQS01000030.1"/>
</dbReference>
<dbReference type="STRING" id="1707952.A6A03_07275"/>
<dbReference type="PANTHER" id="PTHR45947">
    <property type="entry name" value="SULFOQUINOVOSYL TRANSFERASE SQD2"/>
    <property type="match status" value="1"/>
</dbReference>
<dbReference type="InterPro" id="IPR050194">
    <property type="entry name" value="Glycosyltransferase_grp1"/>
</dbReference>
<dbReference type="AlphaFoldDB" id="A0A178MKD0"/>
<dbReference type="PANTHER" id="PTHR45947:SF13">
    <property type="entry name" value="TRANSFERASE"/>
    <property type="match status" value="1"/>
</dbReference>
<evidence type="ECO:0000259" key="2">
    <source>
        <dbReference type="Pfam" id="PF13439"/>
    </source>
</evidence>
<keyword evidence="3" id="KW-0808">Transferase</keyword>
<evidence type="ECO:0000259" key="1">
    <source>
        <dbReference type="Pfam" id="PF00534"/>
    </source>
</evidence>